<feature type="transmembrane region" description="Helical" evidence="12">
    <location>
        <begin position="263"/>
        <end position="281"/>
    </location>
</feature>
<evidence type="ECO:0000256" key="2">
    <source>
        <dbReference type="ARBA" id="ARBA00011245"/>
    </source>
</evidence>
<dbReference type="PANTHER" id="PTHR23502:SF43">
    <property type="entry name" value="MULTIDRUG TRANSPORTER MDFA"/>
    <property type="match status" value="1"/>
</dbReference>
<keyword evidence="17" id="KW-1185">Reference proteome</keyword>
<dbReference type="STRING" id="455.Ljam_2906"/>
<evidence type="ECO:0000313" key="16">
    <source>
        <dbReference type="Proteomes" id="UP000054715"/>
    </source>
</evidence>
<proteinExistence type="inferred from homology"/>
<evidence type="ECO:0000256" key="12">
    <source>
        <dbReference type="SAM" id="Phobius"/>
    </source>
</evidence>
<dbReference type="EMBL" id="LYOZ01000052">
    <property type="protein sequence ID" value="OCH96850.1"/>
    <property type="molecule type" value="Genomic_DNA"/>
</dbReference>
<evidence type="ECO:0000256" key="6">
    <source>
        <dbReference type="ARBA" id="ARBA00022692"/>
    </source>
</evidence>
<feature type="transmembrane region" description="Helical" evidence="12">
    <location>
        <begin position="384"/>
        <end position="408"/>
    </location>
</feature>
<dbReference type="SUPFAM" id="SSF103473">
    <property type="entry name" value="MFS general substrate transporter"/>
    <property type="match status" value="1"/>
</dbReference>
<evidence type="ECO:0000256" key="11">
    <source>
        <dbReference type="ARBA" id="ARBA00040126"/>
    </source>
</evidence>
<dbReference type="InterPro" id="IPR020846">
    <property type="entry name" value="MFS_dom"/>
</dbReference>
<dbReference type="OrthoDB" id="9814303at2"/>
<keyword evidence="7 12" id="KW-1133">Transmembrane helix</keyword>
<dbReference type="InterPro" id="IPR005829">
    <property type="entry name" value="Sugar_transporter_CS"/>
</dbReference>
<evidence type="ECO:0000256" key="4">
    <source>
        <dbReference type="ARBA" id="ARBA00022475"/>
    </source>
</evidence>
<feature type="transmembrane region" description="Helical" evidence="12">
    <location>
        <begin position="82"/>
        <end position="103"/>
    </location>
</feature>
<sequence length="418" mass="45694">MPQPLINITRKQALLFAGFLVLYEFLTYIANDMIMPGMVQVVSSFNGPESAIATSLTVYILGGASLQLFLGPISDRFGRRPVMLFGALFFFCCTVLIACSNSIEQFLLARFFQGMGLCFIAVVGYATLQEIFAEMDAVRLIAIMANAAILAPLIGPLLGAVFVHYYHWRYIFVIIGIFALLALWGLWRFMPESIGQTKRDGEAIKPIPLSPKVVLKNYKNLLLNPAVAMGAIALGFAGLPCIVWIALAPVILIKEAHLSVIEYGLWQIPLFGASIAGNFFLLKLTHKGSLKNILWLGSLIVVVSLLMVVILPLLMGGHFMWLMPGLIVYFFGLGVVAAPLSRLILFATSVGKGTTSAFMSLLAMCIQAFGIEVANYIYATHLNVLFALYCAASGIIYFLFLMGTFGYIKETAAVLPIE</sequence>
<keyword evidence="6 12" id="KW-0812">Transmembrane</keyword>
<dbReference type="GO" id="GO:1990961">
    <property type="term" value="P:xenobiotic detoxification by transmembrane export across the plasma membrane"/>
    <property type="evidence" value="ECO:0007669"/>
    <property type="project" value="TreeGrafter"/>
</dbReference>
<reference evidence="15 17" key="2">
    <citation type="submission" date="2016-05" db="EMBL/GenBank/DDBJ databases">
        <authorList>
            <person name="Prochazka B."/>
            <person name="Indra A."/>
            <person name="Hasenberger P."/>
            <person name="Blaschitz M."/>
            <person name="Wagner L."/>
            <person name="Wewalka G."/>
            <person name="Sorschag S."/>
            <person name="Schmid D."/>
            <person name="Ruppitsch W."/>
        </authorList>
    </citation>
    <scope>NUCLEOTIDE SEQUENCE [LARGE SCALE GENOMIC DNA]</scope>
    <source>
        <strain evidence="15 17">974010_12</strain>
    </source>
</reference>
<feature type="transmembrane region" description="Helical" evidence="12">
    <location>
        <begin position="293"/>
        <end position="315"/>
    </location>
</feature>
<evidence type="ECO:0000256" key="5">
    <source>
        <dbReference type="ARBA" id="ARBA00022519"/>
    </source>
</evidence>
<dbReference type="RefSeq" id="WP_058450704.1">
    <property type="nucleotide sequence ID" value="NZ_CAAAJF010000001.1"/>
</dbReference>
<dbReference type="GO" id="GO:0046677">
    <property type="term" value="P:response to antibiotic"/>
    <property type="evidence" value="ECO:0007669"/>
    <property type="project" value="UniProtKB-KW"/>
</dbReference>
<feature type="transmembrane region" description="Helical" evidence="12">
    <location>
        <begin position="109"/>
        <end position="128"/>
    </location>
</feature>
<accession>A0A0W0ULW4</accession>
<keyword evidence="5" id="KW-0997">Cell inner membrane</keyword>
<dbReference type="InterPro" id="IPR036259">
    <property type="entry name" value="MFS_trans_sf"/>
</dbReference>
<keyword evidence="3" id="KW-0813">Transport</keyword>
<evidence type="ECO:0000256" key="10">
    <source>
        <dbReference type="ARBA" id="ARBA00038406"/>
    </source>
</evidence>
<comment type="caution">
    <text evidence="14">The sequence shown here is derived from an EMBL/GenBank/DDBJ whole genome shotgun (WGS) entry which is preliminary data.</text>
</comment>
<feature type="domain" description="Major facilitator superfamily (MFS) profile" evidence="13">
    <location>
        <begin position="16"/>
        <end position="405"/>
    </location>
</feature>
<evidence type="ECO:0000256" key="1">
    <source>
        <dbReference type="ARBA" id="ARBA00004429"/>
    </source>
</evidence>
<dbReference type="PATRIC" id="fig|455.5.peg.3053"/>
<dbReference type="PROSITE" id="PS00216">
    <property type="entry name" value="SUGAR_TRANSPORT_1"/>
    <property type="match status" value="1"/>
</dbReference>
<keyword evidence="4" id="KW-1003">Cell membrane</keyword>
<reference evidence="14 16" key="1">
    <citation type="submission" date="2015-11" db="EMBL/GenBank/DDBJ databases">
        <title>Genomic analysis of 38 Legionella species identifies large and diverse effector repertoires.</title>
        <authorList>
            <person name="Burstein D."/>
            <person name="Amaro F."/>
            <person name="Zusman T."/>
            <person name="Lifshitz Z."/>
            <person name="Cohen O."/>
            <person name="Gilbert J.A."/>
            <person name="Pupko T."/>
            <person name="Shuman H.A."/>
            <person name="Segal G."/>
        </authorList>
    </citation>
    <scope>NUCLEOTIDE SEQUENCE [LARGE SCALE GENOMIC DNA]</scope>
    <source>
        <strain evidence="14 16">JA-26-G1-E2</strain>
    </source>
</reference>
<evidence type="ECO:0000256" key="9">
    <source>
        <dbReference type="ARBA" id="ARBA00023251"/>
    </source>
</evidence>
<keyword evidence="8 12" id="KW-0472">Membrane</keyword>
<dbReference type="PROSITE" id="PS50850">
    <property type="entry name" value="MFS"/>
    <property type="match status" value="1"/>
</dbReference>
<protein>
    <recommendedName>
        <fullName evidence="11">Multidrug transporter MdfA</fullName>
    </recommendedName>
</protein>
<dbReference type="GO" id="GO:0015385">
    <property type="term" value="F:sodium:proton antiporter activity"/>
    <property type="evidence" value="ECO:0007669"/>
    <property type="project" value="TreeGrafter"/>
</dbReference>
<feature type="transmembrane region" description="Helical" evidence="12">
    <location>
        <begin position="140"/>
        <end position="162"/>
    </location>
</feature>
<feature type="transmembrane region" description="Helical" evidence="12">
    <location>
        <begin position="357"/>
        <end position="378"/>
    </location>
</feature>
<feature type="transmembrane region" description="Helical" evidence="12">
    <location>
        <begin position="226"/>
        <end position="251"/>
    </location>
</feature>
<dbReference type="Proteomes" id="UP000054715">
    <property type="component" value="Unassembled WGS sequence"/>
</dbReference>
<dbReference type="Proteomes" id="UP000093336">
    <property type="component" value="Unassembled WGS sequence"/>
</dbReference>
<feature type="transmembrane region" description="Helical" evidence="12">
    <location>
        <begin position="321"/>
        <end position="345"/>
    </location>
</feature>
<comment type="similarity">
    <text evidence="10">Belongs to the major facilitator superfamily. MdfA family.</text>
</comment>
<evidence type="ECO:0000313" key="17">
    <source>
        <dbReference type="Proteomes" id="UP000093336"/>
    </source>
</evidence>
<keyword evidence="9" id="KW-0046">Antibiotic resistance</keyword>
<comment type="subunit">
    <text evidence="2">Monomer.</text>
</comment>
<organism evidence="14 16">
    <name type="scientific">Legionella jamestowniensis</name>
    <dbReference type="NCBI Taxonomy" id="455"/>
    <lineage>
        <taxon>Bacteria</taxon>
        <taxon>Pseudomonadati</taxon>
        <taxon>Pseudomonadota</taxon>
        <taxon>Gammaproteobacteria</taxon>
        <taxon>Legionellales</taxon>
        <taxon>Legionellaceae</taxon>
        <taxon>Legionella</taxon>
    </lineage>
</organism>
<feature type="transmembrane region" description="Helical" evidence="12">
    <location>
        <begin position="168"/>
        <end position="189"/>
    </location>
</feature>
<evidence type="ECO:0000256" key="8">
    <source>
        <dbReference type="ARBA" id="ARBA00023136"/>
    </source>
</evidence>
<feature type="transmembrane region" description="Helical" evidence="12">
    <location>
        <begin position="50"/>
        <end position="70"/>
    </location>
</feature>
<dbReference type="Pfam" id="PF07690">
    <property type="entry name" value="MFS_1"/>
    <property type="match status" value="1"/>
</dbReference>
<dbReference type="Gene3D" id="1.20.1720.10">
    <property type="entry name" value="Multidrug resistance protein D"/>
    <property type="match status" value="1"/>
</dbReference>
<evidence type="ECO:0000313" key="15">
    <source>
        <dbReference type="EMBL" id="OCH96850.1"/>
    </source>
</evidence>
<evidence type="ECO:0000259" key="13">
    <source>
        <dbReference type="PROSITE" id="PS50850"/>
    </source>
</evidence>
<dbReference type="GO" id="GO:0005886">
    <property type="term" value="C:plasma membrane"/>
    <property type="evidence" value="ECO:0007669"/>
    <property type="project" value="UniProtKB-SubCell"/>
</dbReference>
<name>A0A0W0ULW4_9GAMM</name>
<dbReference type="InterPro" id="IPR011701">
    <property type="entry name" value="MFS"/>
</dbReference>
<dbReference type="PANTHER" id="PTHR23502">
    <property type="entry name" value="MAJOR FACILITATOR SUPERFAMILY"/>
    <property type="match status" value="1"/>
</dbReference>
<evidence type="ECO:0000256" key="3">
    <source>
        <dbReference type="ARBA" id="ARBA00022448"/>
    </source>
</evidence>
<dbReference type="EMBL" id="LNYG01000013">
    <property type="protein sequence ID" value="KTD08711.1"/>
    <property type="molecule type" value="Genomic_DNA"/>
</dbReference>
<comment type="subcellular location">
    <subcellularLocation>
        <location evidence="1">Cell inner membrane</location>
        <topology evidence="1">Multi-pass membrane protein</topology>
    </subcellularLocation>
</comment>
<dbReference type="AlphaFoldDB" id="A0A0W0ULW4"/>
<evidence type="ECO:0000313" key="14">
    <source>
        <dbReference type="EMBL" id="KTD08711.1"/>
    </source>
</evidence>
<evidence type="ECO:0000256" key="7">
    <source>
        <dbReference type="ARBA" id="ARBA00022989"/>
    </source>
</evidence>
<gene>
    <name evidence="14" type="primary">cmr</name>
    <name evidence="15" type="ORF">A8135_04195</name>
    <name evidence="14" type="ORF">Ljam_2906</name>
</gene>
<feature type="transmembrane region" description="Helical" evidence="12">
    <location>
        <begin position="12"/>
        <end position="30"/>
    </location>
</feature>